<evidence type="ECO:0000259" key="1">
    <source>
        <dbReference type="Pfam" id="PF03235"/>
    </source>
</evidence>
<dbReference type="PANTHER" id="PTHR37292">
    <property type="entry name" value="VNG6097C"/>
    <property type="match status" value="1"/>
</dbReference>
<sequence length="572" mass="66277">MQNRKLSIRKIVSYLNDAESEGGGFWLPNIQRPFVWSEEQISRLFDSIMREYPISTLLVWKTREEVKHRKFIDNYHRDIKLTDYRVPDNTRSKMMVLDGQQRLQSLFIGLKGSYSGRELYFDVLSGGDMAAPEDIRYRFAFKEKGSATWPWVRFKDMVFINSKLDLQIAQELAKLAPGELSADEQMTLQLNVGRVRKEFVNDDNITFQELDGIDNPDAYRVDDIVEIFIRANSGGTKLGKSDLLFSLLTSSWDEADGEIEALLEDLNQGGFDFDRDFVLKCCLTVLNKGARYEVEKFRDGKTKEEIIAQWQLIADAIKDVRDLVVSKTYIRSDKALPSYLALIPLIYFRYQYPAQFKAKTGLAEYLLRSLVSGAFGGNPDQLIDKLVRNIQEHEDFVVSEIFGVIRADGRSLEITPEVIFNQYYGSRSIHLFFNLWYRDFNYSPALGTNGPQVDHIFPQSLLKSVKDINPDSGKRNILRYRSEHRDQIANCMLLTADENGFDGKCAIPPHEWFDRGRFKSDEEHEEYLAMHLIPQDPELWKLENFEAFIEARKQLIQDKFSYMLRTAQGDHV</sequence>
<accession>A0AA42TFN1</accession>
<organism evidence="3 4">
    <name type="scientific">Stutzerimonas stutzeri</name>
    <name type="common">Pseudomonas stutzeri</name>
    <dbReference type="NCBI Taxonomy" id="316"/>
    <lineage>
        <taxon>Bacteria</taxon>
        <taxon>Pseudomonadati</taxon>
        <taxon>Pseudomonadota</taxon>
        <taxon>Gammaproteobacteria</taxon>
        <taxon>Pseudomonadales</taxon>
        <taxon>Pseudomonadaceae</taxon>
        <taxon>Stutzerimonas</taxon>
    </lineage>
</organism>
<evidence type="ECO:0000259" key="2">
    <source>
        <dbReference type="Pfam" id="PF07510"/>
    </source>
</evidence>
<dbReference type="EMBL" id="JAOCAE010000008">
    <property type="protein sequence ID" value="MDH1237131.1"/>
    <property type="molecule type" value="Genomic_DNA"/>
</dbReference>
<protein>
    <submittedName>
        <fullName evidence="3">DUF262 domain-containing HNH endonuclease family protein</fullName>
    </submittedName>
</protein>
<comment type="caution">
    <text evidence="3">The sequence shown here is derived from an EMBL/GenBank/DDBJ whole genome shotgun (WGS) entry which is preliminary data.</text>
</comment>
<evidence type="ECO:0000313" key="3">
    <source>
        <dbReference type="EMBL" id="MDH1237131.1"/>
    </source>
</evidence>
<dbReference type="AlphaFoldDB" id="A0AA42TFN1"/>
<keyword evidence="3" id="KW-0540">Nuclease</keyword>
<reference evidence="3" key="1">
    <citation type="submission" date="2022-09" db="EMBL/GenBank/DDBJ databases">
        <title>Intensive care unit water sources are persistently colonized with multi-drug resistant bacteria and are the site of extensive horizontal gene transfer of antibiotic resistance genes.</title>
        <authorList>
            <person name="Diorio-Toth L."/>
        </authorList>
    </citation>
    <scope>NUCLEOTIDE SEQUENCE</scope>
    <source>
        <strain evidence="3">GD03947</strain>
    </source>
</reference>
<feature type="domain" description="GmrSD restriction endonucleases N-terminal" evidence="1">
    <location>
        <begin position="19"/>
        <end position="248"/>
    </location>
</feature>
<dbReference type="PANTHER" id="PTHR37292:SF2">
    <property type="entry name" value="DUF262 DOMAIN-CONTAINING PROTEIN"/>
    <property type="match status" value="1"/>
</dbReference>
<dbReference type="RefSeq" id="WP_161612278.1">
    <property type="nucleotide sequence ID" value="NZ_JAOCAE010000008.1"/>
</dbReference>
<dbReference type="Proteomes" id="UP001158500">
    <property type="component" value="Unassembled WGS sequence"/>
</dbReference>
<gene>
    <name evidence="3" type="ORF">N5C32_13915</name>
</gene>
<proteinExistence type="predicted"/>
<keyword evidence="3" id="KW-0378">Hydrolase</keyword>
<feature type="domain" description="GmrSD restriction endonucleases C-terminal" evidence="2">
    <location>
        <begin position="435"/>
        <end position="554"/>
    </location>
</feature>
<dbReference type="InterPro" id="IPR004919">
    <property type="entry name" value="GmrSD_N"/>
</dbReference>
<name>A0AA42TFN1_STUST</name>
<dbReference type="InterPro" id="IPR011089">
    <property type="entry name" value="GmrSD_C"/>
</dbReference>
<evidence type="ECO:0000313" key="4">
    <source>
        <dbReference type="Proteomes" id="UP001158500"/>
    </source>
</evidence>
<dbReference type="Pfam" id="PF07510">
    <property type="entry name" value="GmrSD_C"/>
    <property type="match status" value="1"/>
</dbReference>
<dbReference type="Pfam" id="PF03235">
    <property type="entry name" value="GmrSD_N"/>
    <property type="match status" value="1"/>
</dbReference>
<keyword evidence="3" id="KW-0255">Endonuclease</keyword>
<dbReference type="GO" id="GO:0004519">
    <property type="term" value="F:endonuclease activity"/>
    <property type="evidence" value="ECO:0007669"/>
    <property type="project" value="UniProtKB-KW"/>
</dbReference>